<dbReference type="Pfam" id="PF12774">
    <property type="entry name" value="AAA_6"/>
    <property type="match status" value="1"/>
</dbReference>
<evidence type="ECO:0000256" key="6">
    <source>
        <dbReference type="ARBA" id="ARBA00023017"/>
    </source>
</evidence>
<keyword evidence="5" id="KW-0067">ATP-binding</keyword>
<dbReference type="Gene3D" id="3.40.50.300">
    <property type="entry name" value="P-loop containing nucleotide triphosphate hydrolases"/>
    <property type="match status" value="2"/>
</dbReference>
<keyword evidence="4" id="KW-0547">Nucleotide-binding</keyword>
<keyword evidence="2" id="KW-0963">Cytoplasm</keyword>
<evidence type="ECO:0000256" key="1">
    <source>
        <dbReference type="ARBA" id="ARBA00004430"/>
    </source>
</evidence>
<dbReference type="FunFam" id="1.10.8.710:FF:000004">
    <property type="entry name" value="Dynein axonemal heavy chain 6"/>
    <property type="match status" value="1"/>
</dbReference>
<dbReference type="Gene3D" id="1.10.8.710">
    <property type="match status" value="1"/>
</dbReference>
<dbReference type="STRING" id="195883.A0A482XDH3"/>
<evidence type="ECO:0000256" key="3">
    <source>
        <dbReference type="ARBA" id="ARBA00022701"/>
    </source>
</evidence>
<name>A0A482XDH3_LAOST</name>
<keyword evidence="10" id="KW-0206">Cytoskeleton</keyword>
<evidence type="ECO:0000256" key="4">
    <source>
        <dbReference type="ARBA" id="ARBA00022741"/>
    </source>
</evidence>
<evidence type="ECO:0000256" key="10">
    <source>
        <dbReference type="ARBA" id="ARBA00023212"/>
    </source>
</evidence>
<keyword evidence="9" id="KW-0505">Motor protein</keyword>
<dbReference type="EMBL" id="QKKF02012166">
    <property type="protein sequence ID" value="RZF43846.1"/>
    <property type="molecule type" value="Genomic_DNA"/>
</dbReference>
<dbReference type="GO" id="GO:0045505">
    <property type="term" value="F:dynein intermediate chain binding"/>
    <property type="evidence" value="ECO:0007669"/>
    <property type="project" value="InterPro"/>
</dbReference>
<organism evidence="13 14">
    <name type="scientific">Laodelphax striatellus</name>
    <name type="common">Small brown planthopper</name>
    <name type="synonym">Delphax striatella</name>
    <dbReference type="NCBI Taxonomy" id="195883"/>
    <lineage>
        <taxon>Eukaryota</taxon>
        <taxon>Metazoa</taxon>
        <taxon>Ecdysozoa</taxon>
        <taxon>Arthropoda</taxon>
        <taxon>Hexapoda</taxon>
        <taxon>Insecta</taxon>
        <taxon>Pterygota</taxon>
        <taxon>Neoptera</taxon>
        <taxon>Paraneoptera</taxon>
        <taxon>Hemiptera</taxon>
        <taxon>Auchenorrhyncha</taxon>
        <taxon>Fulgoroidea</taxon>
        <taxon>Delphacidae</taxon>
        <taxon>Criomorphinae</taxon>
        <taxon>Laodelphax</taxon>
    </lineage>
</organism>
<dbReference type="GO" id="GO:0005874">
    <property type="term" value="C:microtubule"/>
    <property type="evidence" value="ECO:0007669"/>
    <property type="project" value="UniProtKB-KW"/>
</dbReference>
<dbReference type="InParanoid" id="A0A482XDH3"/>
<keyword evidence="3" id="KW-0493">Microtubule</keyword>
<evidence type="ECO:0000313" key="14">
    <source>
        <dbReference type="Proteomes" id="UP000291343"/>
    </source>
</evidence>
<dbReference type="OrthoDB" id="6627085at2759"/>
<gene>
    <name evidence="13" type="ORF">LSTR_LSTR016072</name>
</gene>
<dbReference type="GO" id="GO:0051959">
    <property type="term" value="F:dynein light intermediate chain binding"/>
    <property type="evidence" value="ECO:0007669"/>
    <property type="project" value="InterPro"/>
</dbReference>
<evidence type="ECO:0000256" key="5">
    <source>
        <dbReference type="ARBA" id="ARBA00022840"/>
    </source>
</evidence>
<dbReference type="SMR" id="A0A482XDH3"/>
<evidence type="ECO:0000256" key="2">
    <source>
        <dbReference type="ARBA" id="ARBA00022490"/>
    </source>
</evidence>
<dbReference type="GO" id="GO:0030286">
    <property type="term" value="C:dynein complex"/>
    <property type="evidence" value="ECO:0007669"/>
    <property type="project" value="UniProtKB-KW"/>
</dbReference>
<dbReference type="InterPro" id="IPR027417">
    <property type="entry name" value="P-loop_NTPase"/>
</dbReference>
<dbReference type="PANTHER" id="PTHR45703">
    <property type="entry name" value="DYNEIN HEAVY CHAIN"/>
    <property type="match status" value="1"/>
</dbReference>
<accession>A0A482XDH3</accession>
<keyword evidence="11" id="KW-0966">Cell projection</keyword>
<dbReference type="Proteomes" id="UP000291343">
    <property type="component" value="Unassembled WGS sequence"/>
</dbReference>
<keyword evidence="6" id="KW-0243">Dynein</keyword>
<comment type="subcellular location">
    <subcellularLocation>
        <location evidence="1">Cytoplasm</location>
        <location evidence="1">Cytoskeleton</location>
        <location evidence="1">Cilium axoneme</location>
    </subcellularLocation>
</comment>
<dbReference type="InterPro" id="IPR043157">
    <property type="entry name" value="Dynein_AAA1S"/>
</dbReference>
<dbReference type="InterPro" id="IPR035699">
    <property type="entry name" value="AAA_6"/>
</dbReference>
<keyword evidence="8" id="KW-0969">Cilium</keyword>
<evidence type="ECO:0000256" key="7">
    <source>
        <dbReference type="ARBA" id="ARBA00023054"/>
    </source>
</evidence>
<evidence type="ECO:0000313" key="13">
    <source>
        <dbReference type="EMBL" id="RZF43846.1"/>
    </source>
</evidence>
<evidence type="ECO:0000256" key="8">
    <source>
        <dbReference type="ARBA" id="ARBA00023069"/>
    </source>
</evidence>
<feature type="domain" description="Dynein heavy chain hydrolytic ATP-binding dynein motor region" evidence="12">
    <location>
        <begin position="35"/>
        <end position="361"/>
    </location>
</feature>
<dbReference type="GO" id="GO:0005930">
    <property type="term" value="C:axoneme"/>
    <property type="evidence" value="ECO:0007669"/>
    <property type="project" value="UniProtKB-SubCell"/>
</dbReference>
<reference evidence="13 14" key="1">
    <citation type="journal article" date="2017" name="Gigascience">
        <title>Genome sequence of the small brown planthopper, Laodelphax striatellus.</title>
        <authorList>
            <person name="Zhu J."/>
            <person name="Jiang F."/>
            <person name="Wang X."/>
            <person name="Yang P."/>
            <person name="Bao Y."/>
            <person name="Zhao W."/>
            <person name="Wang W."/>
            <person name="Lu H."/>
            <person name="Wang Q."/>
            <person name="Cui N."/>
            <person name="Li J."/>
            <person name="Chen X."/>
            <person name="Luo L."/>
            <person name="Yu J."/>
            <person name="Kang L."/>
            <person name="Cui F."/>
        </authorList>
    </citation>
    <scope>NUCLEOTIDE SEQUENCE [LARGE SCALE GENOMIC DNA]</scope>
    <source>
        <strain evidence="13">Lst14</strain>
    </source>
</reference>
<evidence type="ECO:0000256" key="9">
    <source>
        <dbReference type="ARBA" id="ARBA00023175"/>
    </source>
</evidence>
<proteinExistence type="predicted"/>
<dbReference type="GO" id="GO:0007018">
    <property type="term" value="P:microtubule-based movement"/>
    <property type="evidence" value="ECO:0007669"/>
    <property type="project" value="InterPro"/>
</dbReference>
<keyword evidence="14" id="KW-1185">Reference proteome</keyword>
<protein>
    <recommendedName>
        <fullName evidence="12">Dynein heavy chain hydrolytic ATP-binding dynein motor region domain-containing protein</fullName>
    </recommendedName>
</protein>
<keyword evidence="7" id="KW-0175">Coiled coil</keyword>
<dbReference type="AlphaFoldDB" id="A0A482XDH3"/>
<sequence>MNITSPVDFNWTSQLRYYAKDNCIFVSMITTTLEYGYEYLGNTPRLVITPLTDRCYRTLMGALKLNLGGAPEGPAGTGKTETCKDLAKAVAKQCVVFNCSDGLDYKAMGKFFKGLAQSGAWACFDEFNRIDLEVLSVIAQQVHSIQMAIVQKKERFIFEGTEISLNPTCTVFITMNPGYAGRQELPDNLKVLFRTVAMMVPDYAMIGEISLYSMGFVAARSLSGKIVDTYKLCSEQLSSQSHYDYGMRAVKTVLTAAGNLKLKYPEQDEAVLVLRAIVDVNIPKFLAQDLPLFVGIYKDLFPGVDLPKPDRDELISKLEECLKSKNLQPTDWYLEKIIQIYEMILVRHGLMIVGESLGGKTCAYQVSRMILLIGYWNEV</sequence>
<evidence type="ECO:0000256" key="11">
    <source>
        <dbReference type="ARBA" id="ARBA00023273"/>
    </source>
</evidence>
<dbReference type="InterPro" id="IPR026983">
    <property type="entry name" value="DHC"/>
</dbReference>
<comment type="caution">
    <text evidence="13">The sequence shown here is derived from an EMBL/GenBank/DDBJ whole genome shotgun (WGS) entry which is preliminary data.</text>
</comment>
<dbReference type="FunFam" id="3.40.50.300:FF:000044">
    <property type="entry name" value="Dynein heavy chain 5, axonemal"/>
    <property type="match status" value="1"/>
</dbReference>
<dbReference type="GO" id="GO:0005524">
    <property type="term" value="F:ATP binding"/>
    <property type="evidence" value="ECO:0007669"/>
    <property type="project" value="UniProtKB-KW"/>
</dbReference>
<dbReference type="PANTHER" id="PTHR45703:SF1">
    <property type="entry name" value="DYNEINS HEAVY CHAIN"/>
    <property type="match status" value="1"/>
</dbReference>
<dbReference type="SUPFAM" id="SSF52540">
    <property type="entry name" value="P-loop containing nucleoside triphosphate hydrolases"/>
    <property type="match status" value="1"/>
</dbReference>
<dbReference type="Gene3D" id="1.20.58.1120">
    <property type="match status" value="1"/>
</dbReference>
<evidence type="ECO:0000259" key="12">
    <source>
        <dbReference type="Pfam" id="PF12774"/>
    </source>
</evidence>